<gene>
    <name evidence="2" type="ORF">GCU85_07295</name>
</gene>
<evidence type="ECO:0000313" key="3">
    <source>
        <dbReference type="Proteomes" id="UP000471298"/>
    </source>
</evidence>
<dbReference type="EMBL" id="WHNW01000008">
    <property type="protein sequence ID" value="MPV86533.1"/>
    <property type="molecule type" value="Genomic_DNA"/>
</dbReference>
<evidence type="ECO:0000313" key="2">
    <source>
        <dbReference type="EMBL" id="MPV86533.1"/>
    </source>
</evidence>
<sequence length="135" mass="16033">MKKMAKNSRLRGQFGAKTNNASHDNNHDDNNNAYRAWLLFYGYKDTPSNHLFWQQTQITKTNDHQTLCVELLMQASMIKAAIVHIDCDKIINHMIQQFFATYKDLIVTIRESKDYQRLRLQLDHEFKFIPKYLPQ</sequence>
<feature type="region of interest" description="Disordered" evidence="1">
    <location>
        <begin position="1"/>
        <end position="28"/>
    </location>
</feature>
<dbReference type="RefSeq" id="WP_152810531.1">
    <property type="nucleotide sequence ID" value="NZ_WHNW01000008.1"/>
</dbReference>
<accession>A0A6N7EX68</accession>
<protein>
    <submittedName>
        <fullName evidence="2">Uncharacterized protein</fullName>
    </submittedName>
</protein>
<dbReference type="InParanoid" id="A0A6N7EX68"/>
<reference evidence="2 3" key="1">
    <citation type="submission" date="2019-10" db="EMBL/GenBank/DDBJ databases">
        <title>Cardiobacteriales fam. a chemoheterotrophic member of the order Cardiobacteriales, and proposal of Cardiobacteriales fam. nov.</title>
        <authorList>
            <person name="Wang C."/>
        </authorList>
    </citation>
    <scope>NUCLEOTIDE SEQUENCE [LARGE SCALE GENOMIC DNA]</scope>
    <source>
        <strain evidence="2 3">ML27</strain>
    </source>
</reference>
<dbReference type="Proteomes" id="UP000471298">
    <property type="component" value="Unassembled WGS sequence"/>
</dbReference>
<name>A0A6N7EX68_9GAMM</name>
<evidence type="ECO:0000256" key="1">
    <source>
        <dbReference type="SAM" id="MobiDB-lite"/>
    </source>
</evidence>
<keyword evidence="3" id="KW-1185">Reference proteome</keyword>
<organism evidence="2 3">
    <name type="scientific">Ostreibacterium oceani</name>
    <dbReference type="NCBI Taxonomy" id="2654998"/>
    <lineage>
        <taxon>Bacteria</taxon>
        <taxon>Pseudomonadati</taxon>
        <taxon>Pseudomonadota</taxon>
        <taxon>Gammaproteobacteria</taxon>
        <taxon>Cardiobacteriales</taxon>
        <taxon>Ostreibacteriaceae</taxon>
        <taxon>Ostreibacterium</taxon>
    </lineage>
</organism>
<proteinExistence type="predicted"/>
<comment type="caution">
    <text evidence="2">The sequence shown here is derived from an EMBL/GenBank/DDBJ whole genome shotgun (WGS) entry which is preliminary data.</text>
</comment>
<dbReference type="AlphaFoldDB" id="A0A6N7EX68"/>